<dbReference type="AlphaFoldDB" id="A0A9D4R8Z0"/>
<reference evidence="1" key="1">
    <citation type="journal article" date="2019" name="bioRxiv">
        <title>The Genome of the Zebra Mussel, Dreissena polymorpha: A Resource for Invasive Species Research.</title>
        <authorList>
            <person name="McCartney M.A."/>
            <person name="Auch B."/>
            <person name="Kono T."/>
            <person name="Mallez S."/>
            <person name="Zhang Y."/>
            <person name="Obille A."/>
            <person name="Becker A."/>
            <person name="Abrahante J.E."/>
            <person name="Garbe J."/>
            <person name="Badalamenti J.P."/>
            <person name="Herman A."/>
            <person name="Mangelson H."/>
            <person name="Liachko I."/>
            <person name="Sullivan S."/>
            <person name="Sone E.D."/>
            <person name="Koren S."/>
            <person name="Silverstein K.A.T."/>
            <person name="Beckman K.B."/>
            <person name="Gohl D.M."/>
        </authorList>
    </citation>
    <scope>NUCLEOTIDE SEQUENCE</scope>
    <source>
        <strain evidence="1">Duluth1</strain>
        <tissue evidence="1">Whole animal</tissue>
    </source>
</reference>
<protein>
    <submittedName>
        <fullName evidence="1">Uncharacterized protein</fullName>
    </submittedName>
</protein>
<evidence type="ECO:0000313" key="2">
    <source>
        <dbReference type="Proteomes" id="UP000828390"/>
    </source>
</evidence>
<dbReference type="EMBL" id="JAIWYP010000003">
    <property type="protein sequence ID" value="KAH3859484.1"/>
    <property type="molecule type" value="Genomic_DNA"/>
</dbReference>
<comment type="caution">
    <text evidence="1">The sequence shown here is derived from an EMBL/GenBank/DDBJ whole genome shotgun (WGS) entry which is preliminary data.</text>
</comment>
<sequence length="64" mass="6988">MLSFSLNVTGENDNLELPKTAVLACRNPEDIAGPTRINTNLHVGYTVHMPDRAGYYPDIMGLGL</sequence>
<dbReference type="Proteomes" id="UP000828390">
    <property type="component" value="Unassembled WGS sequence"/>
</dbReference>
<reference evidence="1" key="2">
    <citation type="submission" date="2020-11" db="EMBL/GenBank/DDBJ databases">
        <authorList>
            <person name="McCartney M.A."/>
            <person name="Auch B."/>
            <person name="Kono T."/>
            <person name="Mallez S."/>
            <person name="Becker A."/>
            <person name="Gohl D.M."/>
            <person name="Silverstein K.A.T."/>
            <person name="Koren S."/>
            <person name="Bechman K.B."/>
            <person name="Herman A."/>
            <person name="Abrahante J.E."/>
            <person name="Garbe J."/>
        </authorList>
    </citation>
    <scope>NUCLEOTIDE SEQUENCE</scope>
    <source>
        <strain evidence="1">Duluth1</strain>
        <tissue evidence="1">Whole animal</tissue>
    </source>
</reference>
<keyword evidence="2" id="KW-1185">Reference proteome</keyword>
<name>A0A9D4R8Z0_DREPO</name>
<accession>A0A9D4R8Z0</accession>
<organism evidence="1 2">
    <name type="scientific">Dreissena polymorpha</name>
    <name type="common">Zebra mussel</name>
    <name type="synonym">Mytilus polymorpha</name>
    <dbReference type="NCBI Taxonomy" id="45954"/>
    <lineage>
        <taxon>Eukaryota</taxon>
        <taxon>Metazoa</taxon>
        <taxon>Spiralia</taxon>
        <taxon>Lophotrochozoa</taxon>
        <taxon>Mollusca</taxon>
        <taxon>Bivalvia</taxon>
        <taxon>Autobranchia</taxon>
        <taxon>Heteroconchia</taxon>
        <taxon>Euheterodonta</taxon>
        <taxon>Imparidentia</taxon>
        <taxon>Neoheterodontei</taxon>
        <taxon>Myida</taxon>
        <taxon>Dreissenoidea</taxon>
        <taxon>Dreissenidae</taxon>
        <taxon>Dreissena</taxon>
    </lineage>
</organism>
<gene>
    <name evidence="1" type="ORF">DPMN_102301</name>
</gene>
<evidence type="ECO:0000313" key="1">
    <source>
        <dbReference type="EMBL" id="KAH3859484.1"/>
    </source>
</evidence>
<proteinExistence type="predicted"/>